<dbReference type="PANTHER" id="PTHR11048">
    <property type="entry name" value="PRENYLTRANSFERASES"/>
    <property type="match status" value="1"/>
</dbReference>
<dbReference type="GO" id="GO:0008412">
    <property type="term" value="F:4-hydroxybenzoate polyprenyltransferase activity"/>
    <property type="evidence" value="ECO:0007669"/>
    <property type="project" value="UniProtKB-EC"/>
</dbReference>
<gene>
    <name evidence="14" type="ORF">RDWZM_004492</name>
</gene>
<dbReference type="InterPro" id="IPR039653">
    <property type="entry name" value="Prenyltransferase"/>
</dbReference>
<dbReference type="Proteomes" id="UP001142055">
    <property type="component" value="Chromosome 2"/>
</dbReference>
<evidence type="ECO:0000313" key="14">
    <source>
        <dbReference type="EMBL" id="KAJ6218680.1"/>
    </source>
</evidence>
<dbReference type="FunFam" id="1.10.357.140:FF:000003">
    <property type="entry name" value="4-hydroxybenzoate polyprenyltransferase, mitochondrial"/>
    <property type="match status" value="1"/>
</dbReference>
<dbReference type="InterPro" id="IPR030470">
    <property type="entry name" value="UbiA_prenylTrfase_CS"/>
</dbReference>
<comment type="catalytic activity">
    <reaction evidence="10">
        <text>all-trans-decaprenyl diphosphate + 4-hydroxybenzoate = 4-hydroxy-3-(all-trans-decaprenyl)benzoate + diphosphate</text>
        <dbReference type="Rhea" id="RHEA:44564"/>
        <dbReference type="ChEBI" id="CHEBI:17879"/>
        <dbReference type="ChEBI" id="CHEBI:33019"/>
        <dbReference type="ChEBI" id="CHEBI:60721"/>
        <dbReference type="ChEBI" id="CHEBI:84503"/>
        <dbReference type="EC" id="2.5.1.39"/>
    </reaction>
    <physiologicalReaction direction="left-to-right" evidence="10">
        <dbReference type="Rhea" id="RHEA:44565"/>
    </physiologicalReaction>
</comment>
<keyword evidence="13" id="KW-0496">Mitochondrion</keyword>
<keyword evidence="4 13" id="KW-0808">Transferase</keyword>
<evidence type="ECO:0000256" key="11">
    <source>
        <dbReference type="ARBA" id="ARBA00050454"/>
    </source>
</evidence>
<keyword evidence="8 13" id="KW-0472">Membrane</keyword>
<evidence type="ECO:0000256" key="3">
    <source>
        <dbReference type="ARBA" id="ARBA00005985"/>
    </source>
</evidence>
<dbReference type="GO" id="GO:0005743">
    <property type="term" value="C:mitochondrial inner membrane"/>
    <property type="evidence" value="ECO:0007669"/>
    <property type="project" value="UniProtKB-SubCell"/>
</dbReference>
<evidence type="ECO:0000313" key="15">
    <source>
        <dbReference type="Proteomes" id="UP001142055"/>
    </source>
</evidence>
<feature type="transmembrane region" description="Helical" evidence="13">
    <location>
        <begin position="119"/>
        <end position="136"/>
    </location>
</feature>
<dbReference type="GO" id="GO:0006744">
    <property type="term" value="P:ubiquinone biosynthetic process"/>
    <property type="evidence" value="ECO:0007669"/>
    <property type="project" value="UniProtKB-UniRule"/>
</dbReference>
<dbReference type="Pfam" id="PF01040">
    <property type="entry name" value="UbiA"/>
    <property type="match status" value="1"/>
</dbReference>
<dbReference type="NCBIfam" id="TIGR01474">
    <property type="entry name" value="ubiA_proteo"/>
    <property type="match status" value="1"/>
</dbReference>
<keyword evidence="7 13" id="KW-1133">Transmembrane helix</keyword>
<dbReference type="EC" id="2.5.1.39" evidence="13"/>
<comment type="caution">
    <text evidence="14">The sequence shown here is derived from an EMBL/GenBank/DDBJ whole genome shotgun (WGS) entry which is preliminary data.</text>
</comment>
<comment type="cofactor">
    <cofactor evidence="1 13">
        <name>Mg(2+)</name>
        <dbReference type="ChEBI" id="CHEBI:18420"/>
    </cofactor>
</comment>
<evidence type="ECO:0000256" key="2">
    <source>
        <dbReference type="ARBA" id="ARBA00004141"/>
    </source>
</evidence>
<dbReference type="OMA" id="KFEHTIF"/>
<keyword evidence="5 13" id="KW-0831">Ubiquinone biosynthesis</keyword>
<comment type="similarity">
    <text evidence="3 13">Belongs to the UbiA prenyltransferase family.</text>
</comment>
<dbReference type="CDD" id="cd13959">
    <property type="entry name" value="PT_UbiA_COQ2"/>
    <property type="match status" value="1"/>
</dbReference>
<comment type="catalytic activity">
    <reaction evidence="11">
        <text>all-trans-nonaprenyl diphosphate + 4-hydroxybenzoate = 4-hydroxy-3-(all-trans-nonaprenyl)benzoate + diphosphate</text>
        <dbReference type="Rhea" id="RHEA:17709"/>
        <dbReference type="ChEBI" id="CHEBI:17879"/>
        <dbReference type="ChEBI" id="CHEBI:33019"/>
        <dbReference type="ChEBI" id="CHEBI:58391"/>
        <dbReference type="ChEBI" id="CHEBI:84502"/>
        <dbReference type="EC" id="2.5.1.39"/>
    </reaction>
    <physiologicalReaction direction="left-to-right" evidence="11">
        <dbReference type="Rhea" id="RHEA:17710"/>
    </physiologicalReaction>
</comment>
<evidence type="ECO:0000256" key="5">
    <source>
        <dbReference type="ARBA" id="ARBA00022688"/>
    </source>
</evidence>
<protein>
    <recommendedName>
        <fullName evidence="13">4-hydroxybenzoate polyprenyltransferase, mitochondrial</fullName>
        <shortName evidence="13">4-HB polyprenyltransferase</shortName>
        <ecNumber evidence="13">2.5.1.39</ecNumber>
    </recommendedName>
    <alternativeName>
        <fullName evidence="13">Para-hydroxybenzoate--polyprenyltransferase</fullName>
        <shortName evidence="13">PHB:PPT</shortName>
        <shortName evidence="13">PHB:polyprenyltransferase</shortName>
    </alternativeName>
</protein>
<reference evidence="14" key="1">
    <citation type="submission" date="2022-12" db="EMBL/GenBank/DDBJ databases">
        <title>Genome assemblies of Blomia tropicalis.</title>
        <authorList>
            <person name="Cui Y."/>
        </authorList>
    </citation>
    <scope>NUCLEOTIDE SEQUENCE</scope>
    <source>
        <tissue evidence="14">Adult mites</tissue>
    </source>
</reference>
<dbReference type="HAMAP" id="MF_01635">
    <property type="entry name" value="UbiA"/>
    <property type="match status" value="1"/>
</dbReference>
<dbReference type="FunFam" id="1.20.120.1780:FF:000001">
    <property type="entry name" value="4-hydroxybenzoate octaprenyltransferase"/>
    <property type="match status" value="1"/>
</dbReference>
<keyword evidence="15" id="KW-1185">Reference proteome</keyword>
<keyword evidence="13" id="KW-0999">Mitochondrion inner membrane</keyword>
<dbReference type="PROSITE" id="PS00943">
    <property type="entry name" value="UBIA"/>
    <property type="match status" value="1"/>
</dbReference>
<dbReference type="PANTHER" id="PTHR11048:SF28">
    <property type="entry name" value="4-HYDROXYBENZOATE POLYPRENYLTRANSFERASE, MITOCHONDRIAL"/>
    <property type="match status" value="1"/>
</dbReference>
<evidence type="ECO:0000256" key="10">
    <source>
        <dbReference type="ARBA" id="ARBA00049890"/>
    </source>
</evidence>
<dbReference type="InterPro" id="IPR044878">
    <property type="entry name" value="UbiA_sf"/>
</dbReference>
<name>A0A9Q0RLP4_BLOTA</name>
<feature type="transmembrane region" description="Helical" evidence="13">
    <location>
        <begin position="173"/>
        <end position="191"/>
    </location>
</feature>
<dbReference type="Gene3D" id="1.10.357.140">
    <property type="entry name" value="UbiA prenyltransferase"/>
    <property type="match status" value="1"/>
</dbReference>
<evidence type="ECO:0000256" key="8">
    <source>
        <dbReference type="ARBA" id="ARBA00023136"/>
    </source>
</evidence>
<evidence type="ECO:0000256" key="4">
    <source>
        <dbReference type="ARBA" id="ARBA00022679"/>
    </source>
</evidence>
<sequence length="333" mass="37181">MVNGLPSPLIKYAELMRLNKPTGTWLLLWPCYWSIGLSTPAGCMPSLNLLTLFAVGAISLRSAGCIINDMWDQKFDSKVERTKNRPIASKQITNFDAAILMQGLLAIGLLVILKFDLNSIMLAMSSMILVVVYPAMKRISNYPQLILGMAFNWGALLGWSVACNGQLDLTVTLPLYLGGICWTMIYDTLYAHQDKHDDQKLGLKSTALTFGQHTSNYLYAFTAAMTTSMTLAGFNSDQCWPYYLSVLLCSTNLVRIIKKTDINNIEQCQKAFNQNKHIGWMLFAGIVFGTLFKRSTECDDENNVETETINNNISPLKINVNGKLPTQTKNVNF</sequence>
<evidence type="ECO:0000256" key="7">
    <source>
        <dbReference type="ARBA" id="ARBA00022989"/>
    </source>
</evidence>
<proteinExistence type="inferred from homology"/>
<evidence type="ECO:0000256" key="13">
    <source>
        <dbReference type="HAMAP-Rule" id="MF_03189"/>
    </source>
</evidence>
<comment type="catalytic activity">
    <reaction evidence="12">
        <text>an all-trans-polyprenyl diphosphate + 4-hydroxybenzoate = a 4-hydroxy-3-(all-trans-polyprenyl)benzoate + diphosphate</text>
        <dbReference type="Rhea" id="RHEA:44504"/>
        <dbReference type="Rhea" id="RHEA-COMP:9514"/>
        <dbReference type="Rhea" id="RHEA-COMP:9564"/>
        <dbReference type="ChEBI" id="CHEBI:17879"/>
        <dbReference type="ChEBI" id="CHEBI:33019"/>
        <dbReference type="ChEBI" id="CHEBI:58914"/>
        <dbReference type="ChEBI" id="CHEBI:78396"/>
        <dbReference type="EC" id="2.5.1.39"/>
    </reaction>
    <physiologicalReaction direction="left-to-right" evidence="12">
        <dbReference type="Rhea" id="RHEA:44505"/>
    </physiologicalReaction>
</comment>
<evidence type="ECO:0000256" key="12">
    <source>
        <dbReference type="ARBA" id="ARBA00051182"/>
    </source>
</evidence>
<dbReference type="GO" id="GO:0008299">
    <property type="term" value="P:isoprenoid biosynthetic process"/>
    <property type="evidence" value="ECO:0007669"/>
    <property type="project" value="UniProtKB-UniRule"/>
</dbReference>
<comment type="pathway">
    <text evidence="13">Cofactor biosynthesis; ubiquinone biosynthesis.</text>
</comment>
<organism evidence="14 15">
    <name type="scientific">Blomia tropicalis</name>
    <name type="common">Mite</name>
    <dbReference type="NCBI Taxonomy" id="40697"/>
    <lineage>
        <taxon>Eukaryota</taxon>
        <taxon>Metazoa</taxon>
        <taxon>Ecdysozoa</taxon>
        <taxon>Arthropoda</taxon>
        <taxon>Chelicerata</taxon>
        <taxon>Arachnida</taxon>
        <taxon>Acari</taxon>
        <taxon>Acariformes</taxon>
        <taxon>Sarcoptiformes</taxon>
        <taxon>Astigmata</taxon>
        <taxon>Glycyphagoidea</taxon>
        <taxon>Echimyopodidae</taxon>
        <taxon>Blomia</taxon>
    </lineage>
</organism>
<keyword evidence="6 13" id="KW-0812">Transmembrane</keyword>
<dbReference type="Gene3D" id="1.20.120.1780">
    <property type="entry name" value="UbiA prenyltransferase"/>
    <property type="match status" value="1"/>
</dbReference>
<dbReference type="InterPro" id="IPR000537">
    <property type="entry name" value="UbiA_prenyltransferase"/>
</dbReference>
<dbReference type="InterPro" id="IPR006370">
    <property type="entry name" value="HB_polyprenyltransferase-like"/>
</dbReference>
<comment type="subcellular location">
    <subcellularLocation>
        <location evidence="2">Membrane</location>
        <topology evidence="2">Multi-pass membrane protein</topology>
    </subcellularLocation>
    <subcellularLocation>
        <location evidence="13">Mitochondrion inner membrane</location>
        <topology evidence="13">Multi-pass membrane protein</topology>
        <orientation evidence="13">Matrix side</orientation>
    </subcellularLocation>
</comment>
<comment type="function">
    <text evidence="13">Catalyzes the prenylation of para-hydroxybenzoate (PHB) with an all-trans polyprenyl group. Mediates the second step in the final reaction sequence of coenzyme Q (CoQ) biosynthesis, which is the condensation of the polyisoprenoid side chain with PHB, generating the first membrane-bound Q intermediate.</text>
</comment>
<keyword evidence="9 13" id="KW-0414">Isoprene biosynthesis</keyword>
<evidence type="ECO:0000256" key="1">
    <source>
        <dbReference type="ARBA" id="ARBA00001946"/>
    </source>
</evidence>
<evidence type="ECO:0000256" key="9">
    <source>
        <dbReference type="ARBA" id="ARBA00023229"/>
    </source>
</evidence>
<feature type="transmembrane region" description="Helical" evidence="13">
    <location>
        <begin position="145"/>
        <end position="167"/>
    </location>
</feature>
<dbReference type="AlphaFoldDB" id="A0A9Q0RLP4"/>
<evidence type="ECO:0000256" key="6">
    <source>
        <dbReference type="ARBA" id="ARBA00022692"/>
    </source>
</evidence>
<dbReference type="EMBL" id="JAPWDV010000002">
    <property type="protein sequence ID" value="KAJ6218680.1"/>
    <property type="molecule type" value="Genomic_DNA"/>
</dbReference>
<accession>A0A9Q0RLP4</accession>